<evidence type="ECO:0000313" key="3">
    <source>
        <dbReference type="Proteomes" id="UP000663671"/>
    </source>
</evidence>
<name>A0A8A1LX84_AJECA</name>
<evidence type="ECO:0000256" key="1">
    <source>
        <dbReference type="SAM" id="MobiDB-lite"/>
    </source>
</evidence>
<dbReference type="VEuPathDB" id="FungiDB:I7I51_07817"/>
<evidence type="ECO:0000313" key="2">
    <source>
        <dbReference type="EMBL" id="QSS58391.1"/>
    </source>
</evidence>
<gene>
    <name evidence="2" type="ORF">I7I51_07817</name>
</gene>
<reference evidence="2" key="1">
    <citation type="submission" date="2021-01" db="EMBL/GenBank/DDBJ databases">
        <title>Chromosome-level genome assembly of a human fungal pathogen reveals clustering of transcriptionally co-regulated genes.</title>
        <authorList>
            <person name="Voorhies M."/>
            <person name="Cohen S."/>
            <person name="Shea T.P."/>
            <person name="Petrus S."/>
            <person name="Munoz J.F."/>
            <person name="Poplawski S."/>
            <person name="Goldman W.E."/>
            <person name="Michael T."/>
            <person name="Cuomo C.A."/>
            <person name="Sil A."/>
            <person name="Beyhan S."/>
        </authorList>
    </citation>
    <scope>NUCLEOTIDE SEQUENCE</scope>
    <source>
        <strain evidence="2">WU24</strain>
    </source>
</reference>
<organism evidence="2 3">
    <name type="scientific">Ajellomyces capsulatus</name>
    <name type="common">Darling's disease fungus</name>
    <name type="synonym">Histoplasma capsulatum</name>
    <dbReference type="NCBI Taxonomy" id="5037"/>
    <lineage>
        <taxon>Eukaryota</taxon>
        <taxon>Fungi</taxon>
        <taxon>Dikarya</taxon>
        <taxon>Ascomycota</taxon>
        <taxon>Pezizomycotina</taxon>
        <taxon>Eurotiomycetes</taxon>
        <taxon>Eurotiomycetidae</taxon>
        <taxon>Onygenales</taxon>
        <taxon>Ajellomycetaceae</taxon>
        <taxon>Histoplasma</taxon>
    </lineage>
</organism>
<protein>
    <submittedName>
        <fullName evidence="2">Uncharacterized protein</fullName>
    </submittedName>
</protein>
<accession>A0A8A1LX84</accession>
<dbReference type="AlphaFoldDB" id="A0A8A1LX84"/>
<proteinExistence type="predicted"/>
<feature type="region of interest" description="Disordered" evidence="1">
    <location>
        <begin position="54"/>
        <end position="86"/>
    </location>
</feature>
<sequence>MENKAQSALISDNQAQTPHPVAWFEFREFDSRSSISITGYERIANKEIQALMTSHGDDGRVSEREKDDTANVSKAGLSSATPPSGNLRRAFMGPGYDVQPTWEWLNISSSLRYLDFGNISKSHASPEVYLPMQAWVLAWKLLDQDAASRNETSTVQKQQTRQRPIALINCHSIRLWLCFHTASSLKNVPPEKAGRA</sequence>
<feature type="compositionally biased region" description="Basic and acidic residues" evidence="1">
    <location>
        <begin position="55"/>
        <end position="69"/>
    </location>
</feature>
<feature type="compositionally biased region" description="Polar residues" evidence="1">
    <location>
        <begin position="70"/>
        <end position="84"/>
    </location>
</feature>
<dbReference type="Proteomes" id="UP000663671">
    <property type="component" value="Chromosome 2"/>
</dbReference>
<dbReference type="EMBL" id="CP069109">
    <property type="protein sequence ID" value="QSS58391.1"/>
    <property type="molecule type" value="Genomic_DNA"/>
</dbReference>